<organism evidence="1 2">
    <name type="scientific">Sphingomonas tagetis</name>
    <dbReference type="NCBI Taxonomy" id="2949092"/>
    <lineage>
        <taxon>Bacteria</taxon>
        <taxon>Pseudomonadati</taxon>
        <taxon>Pseudomonadota</taxon>
        <taxon>Alphaproteobacteria</taxon>
        <taxon>Sphingomonadales</taxon>
        <taxon>Sphingomonadaceae</taxon>
        <taxon>Sphingomonas</taxon>
    </lineage>
</organism>
<evidence type="ECO:0000313" key="2">
    <source>
        <dbReference type="Proteomes" id="UP001139451"/>
    </source>
</evidence>
<dbReference type="AlphaFoldDB" id="A0A9X2HK70"/>
<dbReference type="Proteomes" id="UP001139451">
    <property type="component" value="Unassembled WGS sequence"/>
</dbReference>
<dbReference type="RefSeq" id="WP_254292781.1">
    <property type="nucleotide sequence ID" value="NZ_JAMLDX010000006.1"/>
</dbReference>
<accession>A0A9X2HK70</accession>
<gene>
    <name evidence="1" type="ORF">M9978_09435</name>
</gene>
<proteinExistence type="predicted"/>
<sequence length="235" mass="26385">MNMHIAIAPRRLRQIAAIPVIERGAHELMFEDRYASGLPDLSSGRTLEHALDALDRVALMRPDTYAAEWFAEVRDIGCSAMVEVNAHGRRALYSSVPADSQDRERSRRVRALMDHMDDSIMRAGVMAYLEREGAISDNRAADPRETTAATRAFIQAGFRLMIDPQGRLEIGGMTRRWAKASPNVAGELEEAGRRFMRVAGRWRNHRHIHRIVKTLGNRTSNGWLVLGERGGKSEG</sequence>
<dbReference type="EMBL" id="JAMLDX010000006">
    <property type="protein sequence ID" value="MCP3730649.1"/>
    <property type="molecule type" value="Genomic_DNA"/>
</dbReference>
<name>A0A9X2HK70_9SPHN</name>
<protein>
    <submittedName>
        <fullName evidence="1">Uncharacterized protein</fullName>
    </submittedName>
</protein>
<comment type="caution">
    <text evidence="1">The sequence shown here is derived from an EMBL/GenBank/DDBJ whole genome shotgun (WGS) entry which is preliminary data.</text>
</comment>
<reference evidence="1" key="1">
    <citation type="submission" date="2022-05" db="EMBL/GenBank/DDBJ databases">
        <title>Sphingomonas sp. strain MG17 Genome sequencing and assembly.</title>
        <authorList>
            <person name="Kim I."/>
        </authorList>
    </citation>
    <scope>NUCLEOTIDE SEQUENCE</scope>
    <source>
        <strain evidence="1">MG17</strain>
    </source>
</reference>
<evidence type="ECO:0000313" key="1">
    <source>
        <dbReference type="EMBL" id="MCP3730649.1"/>
    </source>
</evidence>
<keyword evidence="2" id="KW-1185">Reference proteome</keyword>